<dbReference type="Proteomes" id="UP001589608">
    <property type="component" value="Unassembled WGS sequence"/>
</dbReference>
<feature type="domain" description="Aminoglycoside phosphotransferase" evidence="1">
    <location>
        <begin position="20"/>
        <end position="252"/>
    </location>
</feature>
<keyword evidence="2" id="KW-0808">Transferase</keyword>
<dbReference type="Gene3D" id="3.90.1200.10">
    <property type="match status" value="1"/>
</dbReference>
<dbReference type="Pfam" id="PF01636">
    <property type="entry name" value="APH"/>
    <property type="match status" value="1"/>
</dbReference>
<dbReference type="InterPro" id="IPR051678">
    <property type="entry name" value="AGP_Transferase"/>
</dbReference>
<evidence type="ECO:0000259" key="1">
    <source>
        <dbReference type="Pfam" id="PF01636"/>
    </source>
</evidence>
<evidence type="ECO:0000313" key="3">
    <source>
        <dbReference type="Proteomes" id="UP001589608"/>
    </source>
</evidence>
<accession>A0ABV5MRN5</accession>
<dbReference type="GO" id="GO:0016740">
    <property type="term" value="F:transferase activity"/>
    <property type="evidence" value="ECO:0007669"/>
    <property type="project" value="UniProtKB-KW"/>
</dbReference>
<dbReference type="SUPFAM" id="SSF56112">
    <property type="entry name" value="Protein kinase-like (PK-like)"/>
    <property type="match status" value="1"/>
</dbReference>
<evidence type="ECO:0000313" key="2">
    <source>
        <dbReference type="EMBL" id="MFB9451534.1"/>
    </source>
</evidence>
<keyword evidence="3" id="KW-1185">Reference proteome</keyword>
<dbReference type="PANTHER" id="PTHR21310">
    <property type="entry name" value="AMINOGLYCOSIDE PHOSPHOTRANSFERASE-RELATED-RELATED"/>
    <property type="match status" value="1"/>
</dbReference>
<dbReference type="EMBL" id="JBHMCA010000090">
    <property type="protein sequence ID" value="MFB9451534.1"/>
    <property type="molecule type" value="Genomic_DNA"/>
</dbReference>
<comment type="caution">
    <text evidence="2">The sequence shown here is derived from an EMBL/GenBank/DDBJ whole genome shotgun (WGS) entry which is preliminary data.</text>
</comment>
<dbReference type="RefSeq" id="WP_223104232.1">
    <property type="nucleotide sequence ID" value="NZ_CP061913.1"/>
</dbReference>
<dbReference type="InterPro" id="IPR011009">
    <property type="entry name" value="Kinase-like_dom_sf"/>
</dbReference>
<protein>
    <submittedName>
        <fullName evidence="2">Aminoglycoside phosphotransferase family protein</fullName>
        <ecNumber evidence="2">2.7.1.-</ecNumber>
    </submittedName>
</protein>
<name>A0ABV5MRN5_9ACTN</name>
<dbReference type="EC" id="2.7.1.-" evidence="2"/>
<reference evidence="2 3" key="1">
    <citation type="submission" date="2024-09" db="EMBL/GenBank/DDBJ databases">
        <authorList>
            <person name="Sun Q."/>
            <person name="Mori K."/>
        </authorList>
    </citation>
    <scope>NUCLEOTIDE SEQUENCE [LARGE SCALE GENOMIC DNA]</scope>
    <source>
        <strain evidence="2 3">JCM 3307</strain>
    </source>
</reference>
<sequence length="298" mass="32567">MTPALSAVLPEGSVVTAVLPRTGGSMSTVWEVRRAGAEPLIVKQYAAEWRRQQAKEVYVYRLATAVSAVPRVVRADYERAMTVLTLLPGRPLWERESEPGTVLAAYRRMGAFLAELHRVRLPAYGELETGIVDPVPGNAEFMRRRFAGHLDNFRAAGGPADIHDAVERIAAAAAPTFATCSGAVLCHADLHEGNVLVDDSGAVTGFVDVENAIAADPMLDLAKTLQFDTRESPAKRAALLDGYGPLPPRGAERIELYRLYHAVELWTWYTSVGHTKDLAGLLDSLRANIARRSARRDR</sequence>
<organism evidence="2 3">
    <name type="scientific">Dactylosporangium vinaceum</name>
    <dbReference type="NCBI Taxonomy" id="53362"/>
    <lineage>
        <taxon>Bacteria</taxon>
        <taxon>Bacillati</taxon>
        <taxon>Actinomycetota</taxon>
        <taxon>Actinomycetes</taxon>
        <taxon>Micromonosporales</taxon>
        <taxon>Micromonosporaceae</taxon>
        <taxon>Dactylosporangium</taxon>
    </lineage>
</organism>
<dbReference type="InterPro" id="IPR002575">
    <property type="entry name" value="Aminoglycoside_PTrfase"/>
</dbReference>
<proteinExistence type="predicted"/>
<gene>
    <name evidence="2" type="ORF">ACFFTR_51440</name>
</gene>